<dbReference type="SUPFAM" id="SSF53335">
    <property type="entry name" value="S-adenosyl-L-methionine-dependent methyltransferases"/>
    <property type="match status" value="1"/>
</dbReference>
<comment type="caution">
    <text evidence="5">Lacks conserved residue(s) required for the propagation of feature annotation.</text>
</comment>
<evidence type="ECO:0000256" key="2">
    <source>
        <dbReference type="ARBA" id="ARBA00022679"/>
    </source>
</evidence>
<dbReference type="UniPathway" id="UPA00248">
    <property type="reaction ID" value="UER00314"/>
</dbReference>
<feature type="transmembrane region" description="Helical" evidence="5">
    <location>
        <begin position="136"/>
        <end position="157"/>
    </location>
</feature>
<dbReference type="InterPro" id="IPR029063">
    <property type="entry name" value="SAM-dependent_MTases_sf"/>
</dbReference>
<reference evidence="9 10" key="1">
    <citation type="journal article" date="2017" name="ISME J.">
        <title>Energy and carbon metabolisms in a deep terrestrial subsurface fluid microbial community.</title>
        <authorList>
            <person name="Momper L."/>
            <person name="Jungbluth S.P."/>
            <person name="Lee M.D."/>
            <person name="Amend J.P."/>
        </authorList>
    </citation>
    <scope>NUCLEOTIDE SEQUENCE [LARGE SCALE GENOMIC DNA]</scope>
    <source>
        <strain evidence="9">SURF_17</strain>
    </source>
</reference>
<dbReference type="EMBL" id="QZKI01000107">
    <property type="protein sequence ID" value="RJP67225.1"/>
    <property type="molecule type" value="Genomic_DNA"/>
</dbReference>
<dbReference type="PROSITE" id="PS50005">
    <property type="entry name" value="TPR"/>
    <property type="match status" value="1"/>
</dbReference>
<dbReference type="Proteomes" id="UP000285961">
    <property type="component" value="Unassembled WGS sequence"/>
</dbReference>
<feature type="transmembrane region" description="Helical" evidence="5">
    <location>
        <begin position="60"/>
        <end position="81"/>
    </location>
</feature>
<sequence length="965" mass="105872">MKGVLRGRAYPAGSIAASLSIPTALVVMLFFLSGASSLVYEILWMRMFTQVFGNTTAATSTVLAAFMAGLALGSYLIGSYVDRHPCATLKLYAYLEGMIGVFGLLMPLLIKALYVVYGWVFRTFPDTFFLLDATRFSLSLLLILIPTTLMGATLPVLSKHFVSSHHAMCRWVGLLYGANTLGAVAGSFVSGFFLIAWLGVTRTTHVAAGANFLIAFLALALAPLTSPNNATLTDSAERGQDVATVTGGTENRGIRRLLLAVCFGSGFSALAYEVLWTRLLVFVLDSTVYAFCTMLTTFLFGIALGGFLISGIHRKIGDHVRWLGVLEILIGLTGFATIMVISRMEYVDPFVRRLIMRVSYGGWWTTNALKFIEAFSIMLVPTIFMGMAFPLICKVYTRDIKELGGSIGTVYAINTFGAVLGALGAGFLMIPLVGITKSITLIAAVGVILGGLLLLQSATRATVWLFNAGLFATVVFVGFVVVSPDVLSGVYTMPERGSRLAYYHEGKSGTVTIHHYPPNERLLSVNGTNVAGTQFSLRTTQKLQAHIPMLLHGRARKVLQIGFGSGESCHVLSLYPVERIDLVEIDADVIKASDEFFHDLNKGIVNYPAFRPIIMDGKNYAMLTDEKYDVIMNDSTYPGKSGSASLYTRDHFLACRRLLSEGGVMSSWVPFEIHPMDFKSIVRTFQSVFPHTTLWLASNCRNKHALMVGTVGPLSIDVSRVAELMNIPEVKVDLEQIRLGTPHALLASLVLTPAMVEEYCIDAPVNSDEYPTLEFSAGRHPTIMAYWVANHNDFVQFRSSIVPHLRFSKASSGGTNEFIKTIIRSETVNTHLDRARLYDLMDEAKGVVKKFRILTLEQREEYEKALQIDPNDENVRFFLAEGDASLAALEKLAATEPANPVILFNLGRAYRGQRMYAAAINAFSMALSRDSANTDYRSALETAFLEFKRANPMQVPEPILLKTGA</sequence>
<proteinExistence type="inferred from homology"/>
<feature type="transmembrane region" description="Helical" evidence="5">
    <location>
        <begin position="288"/>
        <end position="310"/>
    </location>
</feature>
<keyword evidence="4 5" id="KW-0620">Polyamine biosynthesis</keyword>
<feature type="active site" description="Proton acceptor" evidence="5 7">
    <location>
        <position position="634"/>
    </location>
</feature>
<keyword evidence="5" id="KW-1003">Cell membrane</keyword>
<evidence type="ECO:0000256" key="3">
    <source>
        <dbReference type="ARBA" id="ARBA00023066"/>
    </source>
</evidence>
<comment type="pathway">
    <text evidence="5">Amine and polyamine biosynthesis; spermidine biosynthesis; spermidine from putrescine: step 1/1.</text>
</comment>
<dbReference type="HAMAP" id="MF_00198">
    <property type="entry name" value="Spermidine_synth"/>
    <property type="match status" value="1"/>
</dbReference>
<protein>
    <recommendedName>
        <fullName evidence="5">Polyamine aminopropyltransferase</fullName>
    </recommendedName>
    <alternativeName>
        <fullName evidence="5">Putrescine aminopropyltransferase</fullName>
        <shortName evidence="5">PAPT</shortName>
    </alternativeName>
    <alternativeName>
        <fullName evidence="5">Spermidine synthase</fullName>
        <shortName evidence="5">SPDS</shortName>
        <shortName evidence="5">SPDSY</shortName>
        <ecNumber evidence="5">2.5.1.16</ecNumber>
    </alternativeName>
</protein>
<feature type="transmembrane region" description="Helical" evidence="5">
    <location>
        <begin position="322"/>
        <end position="341"/>
    </location>
</feature>
<feature type="domain" description="PABS" evidence="8">
    <location>
        <begin position="545"/>
        <end position="721"/>
    </location>
</feature>
<feature type="binding site" evidence="5">
    <location>
        <position position="584"/>
    </location>
    <ligand>
        <name>S-methyl-5'-thioadenosine</name>
        <dbReference type="ChEBI" id="CHEBI:17509"/>
    </ligand>
</feature>
<accession>A0A419ETI7</accession>
<comment type="caution">
    <text evidence="9">The sequence shown here is derived from an EMBL/GenBank/DDBJ whole genome shotgun (WGS) entry which is preliminary data.</text>
</comment>
<dbReference type="PANTHER" id="PTHR43317:SF1">
    <property type="entry name" value="THERMOSPERMINE SYNTHASE ACAULIS5"/>
    <property type="match status" value="1"/>
</dbReference>
<evidence type="ECO:0000256" key="7">
    <source>
        <dbReference type="PROSITE-ProRule" id="PRU00354"/>
    </source>
</evidence>
<comment type="subunit">
    <text evidence="5">Homodimer or homotetramer.</text>
</comment>
<comment type="catalytic activity">
    <reaction evidence="5">
        <text>S-adenosyl 3-(methylsulfanyl)propylamine + putrescine = S-methyl-5'-thioadenosine + spermidine + H(+)</text>
        <dbReference type="Rhea" id="RHEA:12721"/>
        <dbReference type="ChEBI" id="CHEBI:15378"/>
        <dbReference type="ChEBI" id="CHEBI:17509"/>
        <dbReference type="ChEBI" id="CHEBI:57443"/>
        <dbReference type="ChEBI" id="CHEBI:57834"/>
        <dbReference type="ChEBI" id="CHEBI:326268"/>
        <dbReference type="EC" id="2.5.1.16"/>
    </reaction>
</comment>
<evidence type="ECO:0000313" key="10">
    <source>
        <dbReference type="Proteomes" id="UP000285961"/>
    </source>
</evidence>
<evidence type="ECO:0000256" key="1">
    <source>
        <dbReference type="ARBA" id="ARBA00007867"/>
    </source>
</evidence>
<dbReference type="AlphaFoldDB" id="A0A419ETI7"/>
<feature type="transmembrane region" description="Helical" evidence="5">
    <location>
        <begin position="178"/>
        <end position="200"/>
    </location>
</feature>
<keyword evidence="2 5" id="KW-0808">Transferase</keyword>
<dbReference type="PANTHER" id="PTHR43317">
    <property type="entry name" value="THERMOSPERMINE SYNTHASE ACAULIS5"/>
    <property type="match status" value="1"/>
</dbReference>
<dbReference type="EC" id="2.5.1.16" evidence="5"/>
<keyword evidence="3 5" id="KW-0745">Spermidine biosynthesis</keyword>
<dbReference type="SUPFAM" id="SSF48452">
    <property type="entry name" value="TPR-like"/>
    <property type="match status" value="1"/>
</dbReference>
<dbReference type="SMART" id="SM00028">
    <property type="entry name" value="TPR"/>
    <property type="match status" value="1"/>
</dbReference>
<dbReference type="Gene3D" id="3.40.50.150">
    <property type="entry name" value="Vaccinia Virus protein VP39"/>
    <property type="match status" value="1"/>
</dbReference>
<comment type="function">
    <text evidence="5">Catalyzes the irreversible transfer of a propylamine group from the amino donor S-adenosylmethioninamine (decarboxy-AdoMet) to putrescine (1,4-diaminobutane) to yield spermidine.</text>
</comment>
<organism evidence="9 10">
    <name type="scientific">Candidatus Abyssobacteria bacterium SURF_17</name>
    <dbReference type="NCBI Taxonomy" id="2093361"/>
    <lineage>
        <taxon>Bacteria</taxon>
        <taxon>Pseudomonadati</taxon>
        <taxon>Candidatus Hydrogenedentota</taxon>
        <taxon>Candidatus Abyssobacteria</taxon>
    </lineage>
</organism>
<evidence type="ECO:0000313" key="9">
    <source>
        <dbReference type="EMBL" id="RJP67225.1"/>
    </source>
</evidence>
<dbReference type="Gene3D" id="1.25.40.10">
    <property type="entry name" value="Tetratricopeptide repeat domain"/>
    <property type="match status" value="1"/>
</dbReference>
<dbReference type="InterPro" id="IPR001045">
    <property type="entry name" value="Spermi_synthase"/>
</dbReference>
<feature type="transmembrane region" description="Helical" evidence="5">
    <location>
        <begin position="409"/>
        <end position="432"/>
    </location>
</feature>
<dbReference type="Gene3D" id="1.20.1250.20">
    <property type="entry name" value="MFS general substrate transporter like domains"/>
    <property type="match status" value="1"/>
</dbReference>
<dbReference type="GO" id="GO:0004766">
    <property type="term" value="F:spermidine synthase activity"/>
    <property type="evidence" value="ECO:0007669"/>
    <property type="project" value="UniProtKB-UniRule"/>
</dbReference>
<dbReference type="NCBIfam" id="NF037959">
    <property type="entry name" value="MFS_SpdSyn"/>
    <property type="match status" value="1"/>
</dbReference>
<feature type="transmembrane region" description="Helical" evidence="5">
    <location>
        <begin position="93"/>
        <end position="116"/>
    </location>
</feature>
<keyword evidence="5" id="KW-0812">Transmembrane</keyword>
<evidence type="ECO:0000259" key="8">
    <source>
        <dbReference type="PROSITE" id="PS51006"/>
    </source>
</evidence>
<comment type="similarity">
    <text evidence="1 5">Belongs to the spermidine/spermine synthase family.</text>
</comment>
<dbReference type="PROSITE" id="PS51006">
    <property type="entry name" value="PABS_2"/>
    <property type="match status" value="1"/>
</dbReference>
<dbReference type="InterPro" id="IPR011990">
    <property type="entry name" value="TPR-like_helical_dom_sf"/>
</dbReference>
<dbReference type="SUPFAM" id="SSF103473">
    <property type="entry name" value="MFS general substrate transporter"/>
    <property type="match status" value="1"/>
</dbReference>
<feature type="transmembrane region" description="Helical" evidence="5">
    <location>
        <begin position="462"/>
        <end position="482"/>
    </location>
</feature>
<comment type="subcellular location">
    <subcellularLocation>
        <location evidence="5">Cell membrane</location>
        <topology evidence="5">Multi-pass membrane protein</topology>
    </subcellularLocation>
</comment>
<evidence type="ECO:0000256" key="4">
    <source>
        <dbReference type="ARBA" id="ARBA00023115"/>
    </source>
</evidence>
<feature type="transmembrane region" description="Helical" evidence="5">
    <location>
        <begin position="374"/>
        <end position="397"/>
    </location>
</feature>
<dbReference type="GO" id="GO:0008295">
    <property type="term" value="P:spermidine biosynthetic process"/>
    <property type="evidence" value="ECO:0007669"/>
    <property type="project" value="UniProtKB-UniRule"/>
</dbReference>
<dbReference type="GO" id="GO:0010487">
    <property type="term" value="F:thermospermine synthase activity"/>
    <property type="evidence" value="ECO:0007669"/>
    <property type="project" value="TreeGrafter"/>
</dbReference>
<dbReference type="InterPro" id="IPR030374">
    <property type="entry name" value="PABS"/>
</dbReference>
<keyword evidence="6" id="KW-0802">TPR repeat</keyword>
<keyword evidence="5" id="KW-0472">Membrane</keyword>
<feature type="repeat" description="TPR" evidence="6">
    <location>
        <begin position="900"/>
        <end position="933"/>
    </location>
</feature>
<evidence type="ECO:0000256" key="5">
    <source>
        <dbReference type="HAMAP-Rule" id="MF_00198"/>
    </source>
</evidence>
<feature type="transmembrane region" description="Helical" evidence="5">
    <location>
        <begin position="206"/>
        <end position="224"/>
    </location>
</feature>
<dbReference type="GO" id="GO:0005886">
    <property type="term" value="C:plasma membrane"/>
    <property type="evidence" value="ECO:0007669"/>
    <property type="project" value="UniProtKB-SubCell"/>
</dbReference>
<dbReference type="Pfam" id="PF01564">
    <property type="entry name" value="Spermine_synth"/>
    <property type="match status" value="1"/>
</dbReference>
<feature type="transmembrane region" description="Helical" evidence="5">
    <location>
        <begin position="257"/>
        <end position="276"/>
    </location>
</feature>
<dbReference type="InterPro" id="IPR036259">
    <property type="entry name" value="MFS_trans_sf"/>
</dbReference>
<name>A0A419ETI7_9BACT</name>
<gene>
    <name evidence="5" type="primary">speE</name>
    <name evidence="9" type="ORF">C4532_14945</name>
</gene>
<feature type="transmembrane region" description="Helical" evidence="5">
    <location>
        <begin position="12"/>
        <end position="40"/>
    </location>
</feature>
<keyword evidence="5" id="KW-1133">Transmembrane helix</keyword>
<dbReference type="CDD" id="cd02440">
    <property type="entry name" value="AdoMet_MTases"/>
    <property type="match status" value="1"/>
</dbReference>
<feature type="binding site" evidence="5">
    <location>
        <begin position="616"/>
        <end position="617"/>
    </location>
    <ligand>
        <name>S-methyl-5'-thioadenosine</name>
        <dbReference type="ChEBI" id="CHEBI:17509"/>
    </ligand>
</feature>
<feature type="transmembrane region" description="Helical" evidence="5">
    <location>
        <begin position="438"/>
        <end position="455"/>
    </location>
</feature>
<dbReference type="InterPro" id="IPR019734">
    <property type="entry name" value="TPR_rpt"/>
</dbReference>
<evidence type="ECO:0000256" key="6">
    <source>
        <dbReference type="PROSITE-ProRule" id="PRU00339"/>
    </source>
</evidence>